<sequence length="98" mass="10347">MLGMYVPDRFSLKSSRVQDGMGLYTARRVRKVGDPAAACAPLLPPRALRLPGSPLRRAGVSAGFTRVAPRRAGREPRGEARAAGAAFARRASRAGSAT</sequence>
<dbReference type="AlphaFoldDB" id="A0AB34GJ25"/>
<evidence type="ECO:0000313" key="3">
    <source>
        <dbReference type="Proteomes" id="UP001159641"/>
    </source>
</evidence>
<reference evidence="2 3" key="1">
    <citation type="submission" date="2022-11" db="EMBL/GenBank/DDBJ databases">
        <title>Whole genome sequence of Eschrichtius robustus ER-17-0199.</title>
        <authorList>
            <person name="Bruniche-Olsen A."/>
            <person name="Black A.N."/>
            <person name="Fields C.J."/>
            <person name="Walden K."/>
            <person name="Dewoody J.A."/>
        </authorList>
    </citation>
    <scope>NUCLEOTIDE SEQUENCE [LARGE SCALE GENOMIC DNA]</scope>
    <source>
        <strain evidence="2">ER-17-0199</strain>
        <tissue evidence="2">Blubber</tissue>
    </source>
</reference>
<evidence type="ECO:0000313" key="2">
    <source>
        <dbReference type="EMBL" id="KAJ8780437.1"/>
    </source>
</evidence>
<accession>A0AB34GJ25</accession>
<keyword evidence="3" id="KW-1185">Reference proteome</keyword>
<proteinExistence type="predicted"/>
<protein>
    <submittedName>
        <fullName evidence="2">Uncharacterized protein</fullName>
    </submittedName>
</protein>
<name>A0AB34GJ25_ESCRO</name>
<dbReference type="Proteomes" id="UP001159641">
    <property type="component" value="Unassembled WGS sequence"/>
</dbReference>
<feature type="region of interest" description="Disordered" evidence="1">
    <location>
        <begin position="66"/>
        <end position="98"/>
    </location>
</feature>
<organism evidence="2 3">
    <name type="scientific">Eschrichtius robustus</name>
    <name type="common">California gray whale</name>
    <name type="synonym">Eschrichtius gibbosus</name>
    <dbReference type="NCBI Taxonomy" id="9764"/>
    <lineage>
        <taxon>Eukaryota</taxon>
        <taxon>Metazoa</taxon>
        <taxon>Chordata</taxon>
        <taxon>Craniata</taxon>
        <taxon>Vertebrata</taxon>
        <taxon>Euteleostomi</taxon>
        <taxon>Mammalia</taxon>
        <taxon>Eutheria</taxon>
        <taxon>Laurasiatheria</taxon>
        <taxon>Artiodactyla</taxon>
        <taxon>Whippomorpha</taxon>
        <taxon>Cetacea</taxon>
        <taxon>Mysticeti</taxon>
        <taxon>Eschrichtiidae</taxon>
        <taxon>Eschrichtius</taxon>
    </lineage>
</organism>
<evidence type="ECO:0000256" key="1">
    <source>
        <dbReference type="SAM" id="MobiDB-lite"/>
    </source>
</evidence>
<comment type="caution">
    <text evidence="2">The sequence shown here is derived from an EMBL/GenBank/DDBJ whole genome shotgun (WGS) entry which is preliminary data.</text>
</comment>
<dbReference type="EMBL" id="JAIQCJ010002160">
    <property type="protein sequence ID" value="KAJ8780437.1"/>
    <property type="molecule type" value="Genomic_DNA"/>
</dbReference>
<feature type="compositionally biased region" description="Low complexity" evidence="1">
    <location>
        <begin position="81"/>
        <end position="98"/>
    </location>
</feature>
<gene>
    <name evidence="2" type="ORF">J1605_011701</name>
</gene>